<keyword evidence="4 6" id="KW-0378">Hydrolase</keyword>
<keyword evidence="3 6" id="KW-0081">Bacteriolytic enzyme</keyword>
<dbReference type="InterPro" id="IPR002196">
    <property type="entry name" value="Glyco_hydro_24"/>
</dbReference>
<protein>
    <recommendedName>
        <fullName evidence="6">Lysozyme</fullName>
        <ecNumber evidence="6">3.2.1.17</ecNumber>
    </recommendedName>
</protein>
<evidence type="ECO:0000256" key="1">
    <source>
        <dbReference type="ARBA" id="ARBA00000632"/>
    </source>
</evidence>
<dbReference type="InterPro" id="IPR023347">
    <property type="entry name" value="Lysozyme_dom_sf"/>
</dbReference>
<keyword evidence="2 6" id="KW-0929">Antimicrobial</keyword>
<dbReference type="InterPro" id="IPR023346">
    <property type="entry name" value="Lysozyme-like_dom_sf"/>
</dbReference>
<dbReference type="AlphaFoldDB" id="A0A3A5KJB0"/>
<evidence type="ECO:0000256" key="2">
    <source>
        <dbReference type="ARBA" id="ARBA00022529"/>
    </source>
</evidence>
<dbReference type="GO" id="GO:0003796">
    <property type="term" value="F:lysozyme activity"/>
    <property type="evidence" value="ECO:0007669"/>
    <property type="project" value="UniProtKB-EC"/>
</dbReference>
<evidence type="ECO:0000256" key="5">
    <source>
        <dbReference type="ARBA" id="ARBA00023295"/>
    </source>
</evidence>
<dbReference type="GO" id="GO:0042742">
    <property type="term" value="P:defense response to bacterium"/>
    <property type="evidence" value="ECO:0007669"/>
    <property type="project" value="UniProtKB-KW"/>
</dbReference>
<keyword evidence="5 6" id="KW-0326">Glycosidase</keyword>
<comment type="catalytic activity">
    <reaction evidence="1 6">
        <text>Hydrolysis of (1-&gt;4)-beta-linkages between N-acetylmuramic acid and N-acetyl-D-glucosamine residues in a peptidoglycan and between N-acetyl-D-glucosamine residues in chitodextrins.</text>
        <dbReference type="EC" id="3.2.1.17"/>
    </reaction>
</comment>
<dbReference type="GO" id="GO:0009253">
    <property type="term" value="P:peptidoglycan catabolic process"/>
    <property type="evidence" value="ECO:0007669"/>
    <property type="project" value="InterPro"/>
</dbReference>
<dbReference type="PANTHER" id="PTHR38107:SF3">
    <property type="entry name" value="LYSOZYME RRRD-RELATED"/>
    <property type="match status" value="1"/>
</dbReference>
<dbReference type="EMBL" id="QZWZ01000024">
    <property type="protein sequence ID" value="RJT32810.1"/>
    <property type="molecule type" value="Genomic_DNA"/>
</dbReference>
<evidence type="ECO:0000256" key="4">
    <source>
        <dbReference type="ARBA" id="ARBA00022801"/>
    </source>
</evidence>
<dbReference type="EC" id="3.2.1.17" evidence="6"/>
<gene>
    <name evidence="7" type="ORF">D3227_25765</name>
</gene>
<name>A0A3A5KJB0_9HYPH</name>
<dbReference type="CDD" id="cd16900">
    <property type="entry name" value="endolysin_R21-like"/>
    <property type="match status" value="1"/>
</dbReference>
<comment type="similarity">
    <text evidence="6">Belongs to the glycosyl hydrolase 24 family.</text>
</comment>
<proteinExistence type="inferred from homology"/>
<comment type="caution">
    <text evidence="7">The sequence shown here is derived from an EMBL/GenBank/DDBJ whole genome shotgun (WGS) entry which is preliminary data.</text>
</comment>
<reference evidence="7 8" key="1">
    <citation type="submission" date="2018-09" db="EMBL/GenBank/DDBJ databases">
        <title>Mesorhizobium carmichaelinearum sp. nov. isolated from Carmichaelinea spp. root nodules in New Zealand.</title>
        <authorList>
            <person name="De Meyer S.E."/>
        </authorList>
    </citation>
    <scope>NUCLEOTIDE SEQUENCE [LARGE SCALE GENOMIC DNA]</scope>
    <source>
        <strain evidence="7 8">ICMP19557</strain>
    </source>
</reference>
<dbReference type="SUPFAM" id="SSF53955">
    <property type="entry name" value="Lysozyme-like"/>
    <property type="match status" value="1"/>
</dbReference>
<dbReference type="HAMAP" id="MF_04110">
    <property type="entry name" value="ENDOLYSIN_T4"/>
    <property type="match status" value="1"/>
</dbReference>
<organism evidence="7 8">
    <name type="scientific">Mesorhizobium waimense</name>
    <dbReference type="NCBI Taxonomy" id="1300307"/>
    <lineage>
        <taxon>Bacteria</taxon>
        <taxon>Pseudomonadati</taxon>
        <taxon>Pseudomonadota</taxon>
        <taxon>Alphaproteobacteria</taxon>
        <taxon>Hyphomicrobiales</taxon>
        <taxon>Phyllobacteriaceae</taxon>
        <taxon>Mesorhizobium</taxon>
    </lineage>
</organism>
<sequence>MSRLKKAGALTAAGALAIGLIGGFEGLRLNSYPDVVHVWTVCYGETRGVKPGMKFTKSECDAKLAAALVEFETGMRKCLVAPDAIPDKPYAAFLSLSYNIGTTGFCKSSVARYANAGNMTAACNALLGYNKGGRPLRVIKGLDTRRKQERALCLEGIN</sequence>
<evidence type="ECO:0000313" key="8">
    <source>
        <dbReference type="Proteomes" id="UP000272706"/>
    </source>
</evidence>
<evidence type="ECO:0000313" key="7">
    <source>
        <dbReference type="EMBL" id="RJT32810.1"/>
    </source>
</evidence>
<evidence type="ECO:0000256" key="6">
    <source>
        <dbReference type="RuleBase" id="RU003788"/>
    </source>
</evidence>
<dbReference type="Proteomes" id="UP000272706">
    <property type="component" value="Unassembled WGS sequence"/>
</dbReference>
<dbReference type="InterPro" id="IPR034690">
    <property type="entry name" value="Endolysin_T4_type"/>
</dbReference>
<evidence type="ECO:0000256" key="3">
    <source>
        <dbReference type="ARBA" id="ARBA00022638"/>
    </source>
</evidence>
<dbReference type="GO" id="GO:0031640">
    <property type="term" value="P:killing of cells of another organism"/>
    <property type="evidence" value="ECO:0007669"/>
    <property type="project" value="UniProtKB-KW"/>
</dbReference>
<accession>A0A3A5KJB0</accession>
<dbReference type="OrthoDB" id="5327667at2"/>
<dbReference type="GO" id="GO:0016998">
    <property type="term" value="P:cell wall macromolecule catabolic process"/>
    <property type="evidence" value="ECO:0007669"/>
    <property type="project" value="InterPro"/>
</dbReference>
<keyword evidence="8" id="KW-1185">Reference proteome</keyword>
<dbReference type="PANTHER" id="PTHR38107">
    <property type="match status" value="1"/>
</dbReference>
<dbReference type="InterPro" id="IPR051018">
    <property type="entry name" value="Bacteriophage_GH24"/>
</dbReference>
<dbReference type="Gene3D" id="1.10.530.40">
    <property type="match status" value="1"/>
</dbReference>
<dbReference type="Pfam" id="PF00959">
    <property type="entry name" value="Phage_lysozyme"/>
    <property type="match status" value="1"/>
</dbReference>